<name>A0ABQ4S7H2_9HYPH</name>
<keyword evidence="3" id="KW-1185">Reference proteome</keyword>
<dbReference type="RefSeq" id="WP_238233964.1">
    <property type="nucleotide sequence ID" value="NZ_BPQQ01000010.1"/>
</dbReference>
<feature type="region of interest" description="Disordered" evidence="1">
    <location>
        <begin position="104"/>
        <end position="173"/>
    </location>
</feature>
<reference evidence="2" key="2">
    <citation type="submission" date="2021-08" db="EMBL/GenBank/DDBJ databases">
        <authorList>
            <person name="Tani A."/>
            <person name="Ola A."/>
            <person name="Ogura Y."/>
            <person name="Katsura K."/>
            <person name="Hayashi T."/>
        </authorList>
    </citation>
    <scope>NUCLEOTIDE SEQUENCE</scope>
    <source>
        <strain evidence="2">DSM 17168</strain>
    </source>
</reference>
<dbReference type="Proteomes" id="UP001055153">
    <property type="component" value="Unassembled WGS sequence"/>
</dbReference>
<gene>
    <name evidence="2" type="ORF">GMJLKIPL_0999</name>
</gene>
<evidence type="ECO:0000313" key="2">
    <source>
        <dbReference type="EMBL" id="GJD99084.1"/>
    </source>
</evidence>
<comment type="caution">
    <text evidence="2">The sequence shown here is derived from an EMBL/GenBank/DDBJ whole genome shotgun (WGS) entry which is preliminary data.</text>
</comment>
<protein>
    <submittedName>
        <fullName evidence="2">Uncharacterized protein</fullName>
    </submittedName>
</protein>
<evidence type="ECO:0000313" key="3">
    <source>
        <dbReference type="Proteomes" id="UP001055153"/>
    </source>
</evidence>
<organism evidence="2 3">
    <name type="scientific">Methylobacterium isbiliense</name>
    <dbReference type="NCBI Taxonomy" id="315478"/>
    <lineage>
        <taxon>Bacteria</taxon>
        <taxon>Pseudomonadati</taxon>
        <taxon>Pseudomonadota</taxon>
        <taxon>Alphaproteobacteria</taxon>
        <taxon>Hyphomicrobiales</taxon>
        <taxon>Methylobacteriaceae</taxon>
        <taxon>Methylobacterium</taxon>
    </lineage>
</organism>
<reference evidence="2" key="1">
    <citation type="journal article" date="2021" name="Front. Microbiol.">
        <title>Comprehensive Comparative Genomics and Phenotyping of Methylobacterium Species.</title>
        <authorList>
            <person name="Alessa O."/>
            <person name="Ogura Y."/>
            <person name="Fujitani Y."/>
            <person name="Takami H."/>
            <person name="Hayashi T."/>
            <person name="Sahin N."/>
            <person name="Tani A."/>
        </authorList>
    </citation>
    <scope>NUCLEOTIDE SEQUENCE</scope>
    <source>
        <strain evidence="2">DSM 17168</strain>
    </source>
</reference>
<accession>A0ABQ4S7H2</accession>
<dbReference type="EMBL" id="BPQQ01000010">
    <property type="protein sequence ID" value="GJD99084.1"/>
    <property type="molecule type" value="Genomic_DNA"/>
</dbReference>
<proteinExistence type="predicted"/>
<sequence length="173" mass="17870">MALEIDGLAILCAIAETPQAFPAIRQDVNKAAQALVTKQIKARGLTVAGLRQVQAALGPQPFALIVDGMKDAEVKTLAVRLDNHDPDLKAAKPTDHRRRLLALAAGTDPVAKPAAPARSAGKASAKAAATAPATARPRTGRRDAAARPPEPAGHALDSAAMAAIPPRRRKPAS</sequence>
<evidence type="ECO:0000256" key="1">
    <source>
        <dbReference type="SAM" id="MobiDB-lite"/>
    </source>
</evidence>
<feature type="compositionally biased region" description="Low complexity" evidence="1">
    <location>
        <begin position="111"/>
        <end position="137"/>
    </location>
</feature>